<dbReference type="Pfam" id="PF05005">
    <property type="entry name" value="Ocnus"/>
    <property type="match status" value="1"/>
</dbReference>
<protein>
    <recommendedName>
        <fullName evidence="5">Sex-regulated protein janus-B</fullName>
    </recommendedName>
</protein>
<keyword evidence="4" id="KW-0726">Sexual differentiation</keyword>
<feature type="active site" description="Proton acceptor" evidence="6">
    <location>
        <position position="49"/>
    </location>
</feature>
<comment type="similarity">
    <text evidence="2">Belongs to the janus family.</text>
</comment>
<evidence type="ECO:0000256" key="7">
    <source>
        <dbReference type="PIRSR" id="PIRSR607702-2"/>
    </source>
</evidence>
<dbReference type="InterPro" id="IPR038596">
    <property type="entry name" value="Janus_sf"/>
</dbReference>
<evidence type="ECO:0000256" key="1">
    <source>
        <dbReference type="ARBA" id="ARBA00002508"/>
    </source>
</evidence>
<dbReference type="GO" id="GO:0030154">
    <property type="term" value="P:cell differentiation"/>
    <property type="evidence" value="ECO:0007669"/>
    <property type="project" value="UniProtKB-KW"/>
</dbReference>
<evidence type="ECO:0000256" key="5">
    <source>
        <dbReference type="ARBA" id="ARBA00068496"/>
    </source>
</evidence>
<name>A0A6G1SPT5_9ACAR</name>
<dbReference type="GO" id="GO:0005829">
    <property type="term" value="C:cytosol"/>
    <property type="evidence" value="ECO:0007669"/>
    <property type="project" value="TreeGrafter"/>
</dbReference>
<dbReference type="PANTHER" id="PTHR12258:SF5">
    <property type="entry name" value="BCDNA.GH02250-RELATED"/>
    <property type="match status" value="1"/>
</dbReference>
<evidence type="ECO:0000256" key="3">
    <source>
        <dbReference type="ARBA" id="ARBA00022782"/>
    </source>
</evidence>
<proteinExistence type="inferred from homology"/>
<reference evidence="8" key="1">
    <citation type="submission" date="2018-10" db="EMBL/GenBank/DDBJ databases">
        <title>Transcriptome assembly of Aceria tosichella (Wheat curl mite) Type 2.</title>
        <authorList>
            <person name="Scully E.D."/>
            <person name="Geib S.M."/>
            <person name="Palmer N.A."/>
            <person name="Gupta A.K."/>
            <person name="Sarath G."/>
            <person name="Tatineni S."/>
        </authorList>
    </citation>
    <scope>NUCLEOTIDE SEQUENCE</scope>
    <source>
        <strain evidence="8">LincolnNE</strain>
    </source>
</reference>
<evidence type="ECO:0000256" key="4">
    <source>
        <dbReference type="ARBA" id="ARBA00022928"/>
    </source>
</evidence>
<feature type="binding site" evidence="7">
    <location>
        <position position="22"/>
    </location>
    <ligand>
        <name>substrate</name>
    </ligand>
</feature>
<dbReference type="SUPFAM" id="SSF143724">
    <property type="entry name" value="PHP14-like"/>
    <property type="match status" value="1"/>
</dbReference>
<evidence type="ECO:0000313" key="8">
    <source>
        <dbReference type="EMBL" id="MDE52536.1"/>
    </source>
</evidence>
<dbReference type="InterPro" id="IPR007702">
    <property type="entry name" value="Janus"/>
</dbReference>
<comment type="function">
    <text evidence="1">JanA and janB regulate somatic sex differentiation.</text>
</comment>
<dbReference type="AlphaFoldDB" id="A0A6G1SPT5"/>
<sequence length="122" mass="13950">MTSSEKLNQIRDVDIDPSGKFKYILIKVTDPETKEEKYIVRGYKSCAYHINIFESVEPSITKLKCKAKCVGGGRILHKPEVKSIFIYGYSQGFGRADHAIAEKLIKEKYSDYTDISWSNEGY</sequence>
<gene>
    <name evidence="8" type="primary">janA</name>
    <name evidence="8" type="ORF">g.15732</name>
</gene>
<evidence type="ECO:0000256" key="2">
    <source>
        <dbReference type="ARBA" id="ARBA00010971"/>
    </source>
</evidence>
<evidence type="ECO:0000256" key="6">
    <source>
        <dbReference type="PIRSR" id="PIRSR607702-1"/>
    </source>
</evidence>
<organism evidence="8">
    <name type="scientific">Aceria tosichella</name>
    <name type="common">wheat curl mite</name>
    <dbReference type="NCBI Taxonomy" id="561515"/>
    <lineage>
        <taxon>Eukaryota</taxon>
        <taxon>Metazoa</taxon>
        <taxon>Ecdysozoa</taxon>
        <taxon>Arthropoda</taxon>
        <taxon>Chelicerata</taxon>
        <taxon>Arachnida</taxon>
        <taxon>Acari</taxon>
        <taxon>Acariformes</taxon>
        <taxon>Trombidiformes</taxon>
        <taxon>Prostigmata</taxon>
        <taxon>Eupodina</taxon>
        <taxon>Eriophyoidea</taxon>
        <taxon>Eriophyidae</taxon>
        <taxon>Eriophyinae</taxon>
        <taxon>Aceriini</taxon>
        <taxon>Aceria</taxon>
    </lineage>
</organism>
<accession>A0A6G1SPT5</accession>
<dbReference type="GO" id="GO:0007548">
    <property type="term" value="P:sex differentiation"/>
    <property type="evidence" value="ECO:0007669"/>
    <property type="project" value="UniProtKB-KW"/>
</dbReference>
<dbReference type="PANTHER" id="PTHR12258">
    <property type="entry name" value="JANUS-A/JANUS-B"/>
    <property type="match status" value="1"/>
</dbReference>
<keyword evidence="3" id="KW-0221">Differentiation</keyword>
<dbReference type="FunFam" id="3.50.20.20:FF:000002">
    <property type="entry name" value="Sex-regulated protein janus-B"/>
    <property type="match status" value="1"/>
</dbReference>
<dbReference type="GO" id="GO:0101006">
    <property type="term" value="F:protein histidine phosphatase activity"/>
    <property type="evidence" value="ECO:0007669"/>
    <property type="project" value="TreeGrafter"/>
</dbReference>
<dbReference type="Gene3D" id="3.50.20.20">
    <property type="entry name" value="Janus/Ocnus"/>
    <property type="match status" value="1"/>
</dbReference>
<dbReference type="EMBL" id="GGYP01007765">
    <property type="protein sequence ID" value="MDE52536.1"/>
    <property type="molecule type" value="Transcribed_RNA"/>
</dbReference>